<dbReference type="InterPro" id="IPR018294">
    <property type="entry name" value="ISPD_synthase_CS"/>
</dbReference>
<keyword evidence="9" id="KW-1185">Reference proteome</keyword>
<dbReference type="FunFam" id="3.90.550.10:FF:000003">
    <property type="entry name" value="2-C-methyl-D-erythritol 4-phosphate cytidylyltransferase"/>
    <property type="match status" value="1"/>
</dbReference>
<dbReference type="EC" id="2.7.7.60" evidence="7"/>
<keyword evidence="6 7" id="KW-0414">Isoprene biosynthesis</keyword>
<keyword evidence="4 7" id="KW-0808">Transferase</keyword>
<gene>
    <name evidence="7" type="primary">ispD</name>
    <name evidence="8" type="ORF">CR205_19405</name>
</gene>
<comment type="similarity">
    <text evidence="3 7">Belongs to the IspD/TarI cytidylyltransferase family. IspD subfamily.</text>
</comment>
<dbReference type="Gene3D" id="3.90.550.10">
    <property type="entry name" value="Spore Coat Polysaccharide Biosynthesis Protein SpsA, Chain A"/>
    <property type="match status" value="1"/>
</dbReference>
<dbReference type="GO" id="GO:0050518">
    <property type="term" value="F:2-C-methyl-D-erythritol 4-phosphate cytidylyltransferase activity"/>
    <property type="evidence" value="ECO:0007669"/>
    <property type="project" value="UniProtKB-UniRule"/>
</dbReference>
<dbReference type="InterPro" id="IPR034683">
    <property type="entry name" value="IspD/TarI"/>
</dbReference>
<evidence type="ECO:0000256" key="4">
    <source>
        <dbReference type="ARBA" id="ARBA00022679"/>
    </source>
</evidence>
<dbReference type="PROSITE" id="PS01295">
    <property type="entry name" value="ISPD"/>
    <property type="match status" value="1"/>
</dbReference>
<feature type="site" description="Transition state stabilizer" evidence="7">
    <location>
        <position position="16"/>
    </location>
</feature>
<comment type="caution">
    <text evidence="8">The sequence shown here is derived from an EMBL/GenBank/DDBJ whole genome shotgun (WGS) entry which is preliminary data.</text>
</comment>
<feature type="site" description="Positions MEP for the nucleophilic attack" evidence="7">
    <location>
        <position position="212"/>
    </location>
</feature>
<dbReference type="InterPro" id="IPR050088">
    <property type="entry name" value="IspD/TarI_cytidylyltransf_bact"/>
</dbReference>
<evidence type="ECO:0000256" key="1">
    <source>
        <dbReference type="ARBA" id="ARBA00001282"/>
    </source>
</evidence>
<dbReference type="CDD" id="cd02516">
    <property type="entry name" value="CDP-ME_synthetase"/>
    <property type="match status" value="1"/>
</dbReference>
<name>A0A2W0HQ57_9BACI</name>
<feature type="site" description="Positions MEP for the nucleophilic attack" evidence="7">
    <location>
        <position position="156"/>
    </location>
</feature>
<evidence type="ECO:0000256" key="3">
    <source>
        <dbReference type="ARBA" id="ARBA00009789"/>
    </source>
</evidence>
<dbReference type="InterPro" id="IPR029044">
    <property type="entry name" value="Nucleotide-diphossugar_trans"/>
</dbReference>
<feature type="site" description="Transition state stabilizer" evidence="7">
    <location>
        <position position="23"/>
    </location>
</feature>
<dbReference type="GO" id="GO:0019288">
    <property type="term" value="P:isopentenyl diphosphate biosynthetic process, methylerythritol 4-phosphate pathway"/>
    <property type="evidence" value="ECO:0007669"/>
    <property type="project" value="UniProtKB-UniRule"/>
</dbReference>
<dbReference type="EMBL" id="PDOF01000004">
    <property type="protein sequence ID" value="PYZ95708.1"/>
    <property type="molecule type" value="Genomic_DNA"/>
</dbReference>
<dbReference type="PANTHER" id="PTHR32125">
    <property type="entry name" value="2-C-METHYL-D-ERYTHRITOL 4-PHOSPHATE CYTIDYLYLTRANSFERASE, CHLOROPLASTIC"/>
    <property type="match status" value="1"/>
</dbReference>
<dbReference type="HAMAP" id="MF_00108">
    <property type="entry name" value="IspD"/>
    <property type="match status" value="1"/>
</dbReference>
<dbReference type="OrthoDB" id="9806837at2"/>
<comment type="function">
    <text evidence="7">Catalyzes the formation of 4-diphosphocytidyl-2-C-methyl-D-erythritol from CTP and 2-C-methyl-D-erythritol 4-phosphate (MEP).</text>
</comment>
<proteinExistence type="inferred from homology"/>
<evidence type="ECO:0000256" key="7">
    <source>
        <dbReference type="HAMAP-Rule" id="MF_00108"/>
    </source>
</evidence>
<dbReference type="PANTHER" id="PTHR32125:SF4">
    <property type="entry name" value="2-C-METHYL-D-ERYTHRITOL 4-PHOSPHATE CYTIDYLYLTRANSFERASE, CHLOROPLASTIC"/>
    <property type="match status" value="1"/>
</dbReference>
<dbReference type="Proteomes" id="UP000248066">
    <property type="component" value="Unassembled WGS sequence"/>
</dbReference>
<evidence type="ECO:0000256" key="2">
    <source>
        <dbReference type="ARBA" id="ARBA00004787"/>
    </source>
</evidence>
<dbReference type="Pfam" id="PF01128">
    <property type="entry name" value="IspD"/>
    <property type="match status" value="1"/>
</dbReference>
<sequence>MENYTVVIPAAGQGKRMKAGKNKQFLMLNGIPLVIHTLRVFEQDDFCSEIVLVVNEQETEAMEQLVNEYGITTPVCIIPGGRERQNSVYEGLKQVENGGKDPVVLIHDGARPFIKKEQIDTLVSTAKASGAAIVAVPVKDTVKKASGTTVTATVEREGLWAVQTPQAFRLSLILSAHQQAAEAGFLGTDDASLAEWCGKTVRIVEGDYQNIKLTTPEDLLFAEAIISNRKDGHI</sequence>
<evidence type="ECO:0000256" key="5">
    <source>
        <dbReference type="ARBA" id="ARBA00022695"/>
    </source>
</evidence>
<reference evidence="8 9" key="1">
    <citation type="submission" date="2017-10" db="EMBL/GenBank/DDBJ databases">
        <title>Bacillus sp. nov., a halophilic bacterium isolated from a Yangshapao Lake.</title>
        <authorList>
            <person name="Wang H."/>
        </authorList>
    </citation>
    <scope>NUCLEOTIDE SEQUENCE [LARGE SCALE GENOMIC DNA]</scope>
    <source>
        <strain evidence="8 9">YSP-3</strain>
    </source>
</reference>
<dbReference type="NCBIfam" id="TIGR00453">
    <property type="entry name" value="ispD"/>
    <property type="match status" value="1"/>
</dbReference>
<evidence type="ECO:0000313" key="9">
    <source>
        <dbReference type="Proteomes" id="UP000248066"/>
    </source>
</evidence>
<dbReference type="InterPro" id="IPR001228">
    <property type="entry name" value="IspD"/>
</dbReference>
<keyword evidence="5 7" id="KW-0548">Nucleotidyltransferase</keyword>
<comment type="pathway">
    <text evidence="2 7">Isoprenoid biosynthesis; isopentenyl diphosphate biosynthesis via DXP pathway; isopentenyl diphosphate from 1-deoxy-D-xylulose 5-phosphate: step 2/6.</text>
</comment>
<protein>
    <recommendedName>
        <fullName evidence="7">2-C-methyl-D-erythritol 4-phosphate cytidylyltransferase</fullName>
        <ecNumber evidence="7">2.7.7.60</ecNumber>
    </recommendedName>
    <alternativeName>
        <fullName evidence="7">4-diphosphocytidyl-2C-methyl-D-erythritol synthase</fullName>
    </alternativeName>
    <alternativeName>
        <fullName evidence="7">MEP cytidylyltransferase</fullName>
        <shortName evidence="7">MCT</shortName>
    </alternativeName>
</protein>
<dbReference type="AlphaFoldDB" id="A0A2W0HQ57"/>
<dbReference type="SUPFAM" id="SSF53448">
    <property type="entry name" value="Nucleotide-diphospho-sugar transferases"/>
    <property type="match status" value="1"/>
</dbReference>
<comment type="catalytic activity">
    <reaction evidence="1 7">
        <text>2-C-methyl-D-erythritol 4-phosphate + CTP + H(+) = 4-CDP-2-C-methyl-D-erythritol + diphosphate</text>
        <dbReference type="Rhea" id="RHEA:13429"/>
        <dbReference type="ChEBI" id="CHEBI:15378"/>
        <dbReference type="ChEBI" id="CHEBI:33019"/>
        <dbReference type="ChEBI" id="CHEBI:37563"/>
        <dbReference type="ChEBI" id="CHEBI:57823"/>
        <dbReference type="ChEBI" id="CHEBI:58262"/>
        <dbReference type="EC" id="2.7.7.60"/>
    </reaction>
</comment>
<accession>A0A2W0HQ57</accession>
<dbReference type="RefSeq" id="WP_110521830.1">
    <property type="nucleotide sequence ID" value="NZ_PDOF01000004.1"/>
</dbReference>
<evidence type="ECO:0000256" key="6">
    <source>
        <dbReference type="ARBA" id="ARBA00023229"/>
    </source>
</evidence>
<dbReference type="UniPathway" id="UPA00056">
    <property type="reaction ID" value="UER00093"/>
</dbReference>
<organism evidence="8 9">
    <name type="scientific">Alteribacter lacisalsi</name>
    <dbReference type="NCBI Taxonomy" id="2045244"/>
    <lineage>
        <taxon>Bacteria</taxon>
        <taxon>Bacillati</taxon>
        <taxon>Bacillota</taxon>
        <taxon>Bacilli</taxon>
        <taxon>Bacillales</taxon>
        <taxon>Bacillaceae</taxon>
        <taxon>Alteribacter</taxon>
    </lineage>
</organism>
<evidence type="ECO:0000313" key="8">
    <source>
        <dbReference type="EMBL" id="PYZ95708.1"/>
    </source>
</evidence>